<evidence type="ECO:0000313" key="3">
    <source>
        <dbReference type="EMBL" id="KAJ7643536.1"/>
    </source>
</evidence>
<proteinExistence type="predicted"/>
<dbReference type="Proteomes" id="UP001221142">
    <property type="component" value="Unassembled WGS sequence"/>
</dbReference>
<evidence type="ECO:0000256" key="1">
    <source>
        <dbReference type="ARBA" id="ARBA00022737"/>
    </source>
</evidence>
<gene>
    <name evidence="3" type="ORF">FB45DRAFT_277577</name>
</gene>
<keyword evidence="4" id="KW-1185">Reference proteome</keyword>
<dbReference type="AlphaFoldDB" id="A0AAD7CAD0"/>
<dbReference type="PANTHER" id="PTHR10039">
    <property type="entry name" value="AMELOGENIN"/>
    <property type="match status" value="1"/>
</dbReference>
<sequence length="485" mass="53994">MLHIDGDRSVRLQTESMGNVVLVEGDRPVQFQNSTFNNVAGSLNVSHTTNIGETSLDILFRAVSPDAMHDSAERPSLHSSCHPGTRVAILDQLDKWSSEQPSDSRILWLHGCAGIGKSAIAQKFAASCHDRRQLGGSFFFKRGSASRGNWKSVLPTLAYQLTVAFPQLGPIIQRSLDTDRLVPGKAMHYQLEKLIIQPFRHAPAFKHRPILVLDGLDECEDRSTQTMLIRVLIDILRSGDAPLHILVCSRSEPHLREVLEAPENSDVCQGLKIQPDKSAYADIRQYLMDEFSRIHKIHTARGIQLEGNWPAENVIQHLLETSSGTFIYASTVVRYVDDEYSHPAERLDAVLSLDPGSLTPLDDLYIQILSAIPNKPTLLRVLHAIVNTRGLDPEVIDSIFQMRLGTSRAILRGLNALVHVQQKTIRTTLTGNLPVQWLHASFGDFLVDPHRSSSFCVSGEDPQSTLVHDIVRSLSSGSLEPYHFR</sequence>
<dbReference type="SUPFAM" id="SSF52540">
    <property type="entry name" value="P-loop containing nucleoside triphosphate hydrolases"/>
    <property type="match status" value="1"/>
</dbReference>
<keyword evidence="1" id="KW-0677">Repeat</keyword>
<dbReference type="PANTHER" id="PTHR10039:SF17">
    <property type="entry name" value="FUNGAL STAND N-TERMINAL GOODBYE DOMAIN-CONTAINING PROTEIN-RELATED"/>
    <property type="match status" value="1"/>
</dbReference>
<dbReference type="InterPro" id="IPR056884">
    <property type="entry name" value="NPHP3-like_N"/>
</dbReference>
<evidence type="ECO:0000259" key="2">
    <source>
        <dbReference type="Pfam" id="PF24883"/>
    </source>
</evidence>
<accession>A0AAD7CAD0</accession>
<organism evidence="3 4">
    <name type="scientific">Roridomyces roridus</name>
    <dbReference type="NCBI Taxonomy" id="1738132"/>
    <lineage>
        <taxon>Eukaryota</taxon>
        <taxon>Fungi</taxon>
        <taxon>Dikarya</taxon>
        <taxon>Basidiomycota</taxon>
        <taxon>Agaricomycotina</taxon>
        <taxon>Agaricomycetes</taxon>
        <taxon>Agaricomycetidae</taxon>
        <taxon>Agaricales</taxon>
        <taxon>Marasmiineae</taxon>
        <taxon>Mycenaceae</taxon>
        <taxon>Roridomyces</taxon>
    </lineage>
</organism>
<dbReference type="Gene3D" id="3.40.50.300">
    <property type="entry name" value="P-loop containing nucleotide triphosphate hydrolases"/>
    <property type="match status" value="1"/>
</dbReference>
<reference evidence="3" key="1">
    <citation type="submission" date="2023-03" db="EMBL/GenBank/DDBJ databases">
        <title>Massive genome expansion in bonnet fungi (Mycena s.s.) driven by repeated elements and novel gene families across ecological guilds.</title>
        <authorList>
            <consortium name="Lawrence Berkeley National Laboratory"/>
            <person name="Harder C.B."/>
            <person name="Miyauchi S."/>
            <person name="Viragh M."/>
            <person name="Kuo A."/>
            <person name="Thoen E."/>
            <person name="Andreopoulos B."/>
            <person name="Lu D."/>
            <person name="Skrede I."/>
            <person name="Drula E."/>
            <person name="Henrissat B."/>
            <person name="Morin E."/>
            <person name="Kohler A."/>
            <person name="Barry K."/>
            <person name="LaButti K."/>
            <person name="Morin E."/>
            <person name="Salamov A."/>
            <person name="Lipzen A."/>
            <person name="Mereny Z."/>
            <person name="Hegedus B."/>
            <person name="Baldrian P."/>
            <person name="Stursova M."/>
            <person name="Weitz H."/>
            <person name="Taylor A."/>
            <person name="Grigoriev I.V."/>
            <person name="Nagy L.G."/>
            <person name="Martin F."/>
            <person name="Kauserud H."/>
        </authorList>
    </citation>
    <scope>NUCLEOTIDE SEQUENCE</scope>
    <source>
        <strain evidence="3">9284</strain>
    </source>
</reference>
<feature type="domain" description="Nephrocystin 3-like N-terminal" evidence="2">
    <location>
        <begin position="92"/>
        <end position="250"/>
    </location>
</feature>
<dbReference type="InterPro" id="IPR027417">
    <property type="entry name" value="P-loop_NTPase"/>
</dbReference>
<protein>
    <recommendedName>
        <fullName evidence="2">Nephrocystin 3-like N-terminal domain-containing protein</fullName>
    </recommendedName>
</protein>
<comment type="caution">
    <text evidence="3">The sequence shown here is derived from an EMBL/GenBank/DDBJ whole genome shotgun (WGS) entry which is preliminary data.</text>
</comment>
<dbReference type="Pfam" id="PF24883">
    <property type="entry name" value="NPHP3_N"/>
    <property type="match status" value="1"/>
</dbReference>
<name>A0AAD7CAD0_9AGAR</name>
<evidence type="ECO:0000313" key="4">
    <source>
        <dbReference type="Proteomes" id="UP001221142"/>
    </source>
</evidence>
<dbReference type="EMBL" id="JARKIF010000003">
    <property type="protein sequence ID" value="KAJ7643536.1"/>
    <property type="molecule type" value="Genomic_DNA"/>
</dbReference>